<gene>
    <name evidence="8" type="ORF">GCM10009754_23510</name>
</gene>
<dbReference type="PROSITE" id="PS51012">
    <property type="entry name" value="ABC_TM2"/>
    <property type="match status" value="1"/>
</dbReference>
<keyword evidence="5" id="KW-0046">Antibiotic resistance</keyword>
<comment type="subcellular location">
    <subcellularLocation>
        <location evidence="6">Cell membrane</location>
        <topology evidence="6">Multi-pass membrane protein</topology>
    </subcellularLocation>
    <subcellularLocation>
        <location evidence="1">Membrane</location>
        <topology evidence="1">Multi-pass membrane protein</topology>
    </subcellularLocation>
</comment>
<evidence type="ECO:0000256" key="6">
    <source>
        <dbReference type="RuleBase" id="RU361157"/>
    </source>
</evidence>
<keyword evidence="2 6" id="KW-0812">Transmembrane</keyword>
<proteinExistence type="inferred from homology"/>
<dbReference type="InterPro" id="IPR000412">
    <property type="entry name" value="ABC_2_transport"/>
</dbReference>
<feature type="transmembrane region" description="Helical" evidence="6">
    <location>
        <begin position="47"/>
        <end position="69"/>
    </location>
</feature>
<dbReference type="PANTHER" id="PTHR43229">
    <property type="entry name" value="NODULATION PROTEIN J"/>
    <property type="match status" value="1"/>
</dbReference>
<evidence type="ECO:0000313" key="8">
    <source>
        <dbReference type="EMBL" id="GAA1953597.1"/>
    </source>
</evidence>
<feature type="transmembrane region" description="Helical" evidence="6">
    <location>
        <begin position="252"/>
        <end position="272"/>
    </location>
</feature>
<comment type="caution">
    <text evidence="6">Lacks conserved residue(s) required for the propagation of feature annotation.</text>
</comment>
<keyword evidence="6" id="KW-0813">Transport</keyword>
<keyword evidence="9" id="KW-1185">Reference proteome</keyword>
<keyword evidence="4 6" id="KW-0472">Membrane</keyword>
<sequence>MTAALWVPTPPKTPLARIRWAASDGFVLVRRELEHLFRDPGGLASEIVLPAIIVLLFGYVLGSAIMVPGGGDYREYLMPGIFAMQAMMGIGVTITTVAGDLADGVMDRFRSMPMARSAVPFGHTVSSLATGLINFTGVAVCALVVGWQPHRGLWLTVAGFGVLFLFRYAVGWVGVLLGLIFKTEEAADHAVPLMFPLAMIANTFVPTDGMPGWLRVIADWNPISAVTDSCRLLWGNPGSHGTVVSLPLQNPVLTAVIWSVGIIIVVAPLAVWRYRAAAK</sequence>
<feature type="transmembrane region" description="Helical" evidence="6">
    <location>
        <begin position="123"/>
        <end position="147"/>
    </location>
</feature>
<evidence type="ECO:0000259" key="7">
    <source>
        <dbReference type="PROSITE" id="PS51012"/>
    </source>
</evidence>
<dbReference type="RefSeq" id="WP_344416692.1">
    <property type="nucleotide sequence ID" value="NZ_BAAANN010000008.1"/>
</dbReference>
<dbReference type="EMBL" id="BAAANN010000008">
    <property type="protein sequence ID" value="GAA1953597.1"/>
    <property type="molecule type" value="Genomic_DNA"/>
</dbReference>
<comment type="caution">
    <text evidence="8">The sequence shown here is derived from an EMBL/GenBank/DDBJ whole genome shotgun (WGS) entry which is preliminary data.</text>
</comment>
<evidence type="ECO:0000256" key="3">
    <source>
        <dbReference type="ARBA" id="ARBA00022989"/>
    </source>
</evidence>
<dbReference type="PANTHER" id="PTHR43229:SF2">
    <property type="entry name" value="NODULATION PROTEIN J"/>
    <property type="match status" value="1"/>
</dbReference>
<reference evidence="9" key="1">
    <citation type="journal article" date="2019" name="Int. J. Syst. Evol. Microbiol.">
        <title>The Global Catalogue of Microorganisms (GCM) 10K type strain sequencing project: providing services to taxonomists for standard genome sequencing and annotation.</title>
        <authorList>
            <consortium name="The Broad Institute Genomics Platform"/>
            <consortium name="The Broad Institute Genome Sequencing Center for Infectious Disease"/>
            <person name="Wu L."/>
            <person name="Ma J."/>
        </authorList>
    </citation>
    <scope>NUCLEOTIDE SEQUENCE [LARGE SCALE GENOMIC DNA]</scope>
    <source>
        <strain evidence="9">JCM 14545</strain>
    </source>
</reference>
<protein>
    <recommendedName>
        <fullName evidence="6">Transport permease protein</fullName>
    </recommendedName>
</protein>
<dbReference type="InterPro" id="IPR047817">
    <property type="entry name" value="ABC2_TM_bact-type"/>
</dbReference>
<feature type="transmembrane region" description="Helical" evidence="6">
    <location>
        <begin position="81"/>
        <end position="102"/>
    </location>
</feature>
<evidence type="ECO:0000256" key="4">
    <source>
        <dbReference type="ARBA" id="ARBA00023136"/>
    </source>
</evidence>
<feature type="domain" description="ABC transmembrane type-2" evidence="7">
    <location>
        <begin position="41"/>
        <end position="277"/>
    </location>
</feature>
<evidence type="ECO:0000256" key="2">
    <source>
        <dbReference type="ARBA" id="ARBA00022692"/>
    </source>
</evidence>
<dbReference type="InterPro" id="IPR051784">
    <property type="entry name" value="Nod_factor_ABC_transporter"/>
</dbReference>
<keyword evidence="3 6" id="KW-1133">Transmembrane helix</keyword>
<name>A0ABP5BZ74_9PSEU</name>
<dbReference type="InterPro" id="IPR013525">
    <property type="entry name" value="ABC2_TM"/>
</dbReference>
<dbReference type="Pfam" id="PF01061">
    <property type="entry name" value="ABC2_membrane"/>
    <property type="match status" value="1"/>
</dbReference>
<accession>A0ABP5BZ74</accession>
<organism evidence="8 9">
    <name type="scientific">Amycolatopsis minnesotensis</name>
    <dbReference type="NCBI Taxonomy" id="337894"/>
    <lineage>
        <taxon>Bacteria</taxon>
        <taxon>Bacillati</taxon>
        <taxon>Actinomycetota</taxon>
        <taxon>Actinomycetes</taxon>
        <taxon>Pseudonocardiales</taxon>
        <taxon>Pseudonocardiaceae</taxon>
        <taxon>Amycolatopsis</taxon>
    </lineage>
</organism>
<dbReference type="Proteomes" id="UP001501116">
    <property type="component" value="Unassembled WGS sequence"/>
</dbReference>
<evidence type="ECO:0000256" key="5">
    <source>
        <dbReference type="ARBA" id="ARBA00023251"/>
    </source>
</evidence>
<feature type="transmembrane region" description="Helical" evidence="6">
    <location>
        <begin position="153"/>
        <end position="179"/>
    </location>
</feature>
<comment type="similarity">
    <text evidence="6">Belongs to the ABC-2 integral membrane protein family.</text>
</comment>
<evidence type="ECO:0000313" key="9">
    <source>
        <dbReference type="Proteomes" id="UP001501116"/>
    </source>
</evidence>
<keyword evidence="6" id="KW-1003">Cell membrane</keyword>
<dbReference type="PIRSF" id="PIRSF006648">
    <property type="entry name" value="DrrB"/>
    <property type="match status" value="1"/>
</dbReference>
<evidence type="ECO:0000256" key="1">
    <source>
        <dbReference type="ARBA" id="ARBA00004141"/>
    </source>
</evidence>